<evidence type="ECO:0000256" key="1">
    <source>
        <dbReference type="SAM" id="MobiDB-lite"/>
    </source>
</evidence>
<proteinExistence type="predicted"/>
<dbReference type="EMBL" id="JADBGF010000001">
    <property type="protein sequence ID" value="MBE1597985.1"/>
    <property type="molecule type" value="Genomic_DNA"/>
</dbReference>
<gene>
    <name evidence="2" type="ORF">H4687_004114</name>
</gene>
<organism evidence="2 3">
    <name type="scientific">Streptomyces stelliscabiei</name>
    <dbReference type="NCBI Taxonomy" id="146820"/>
    <lineage>
        <taxon>Bacteria</taxon>
        <taxon>Bacillati</taxon>
        <taxon>Actinomycetota</taxon>
        <taxon>Actinomycetes</taxon>
        <taxon>Kitasatosporales</taxon>
        <taxon>Streptomycetaceae</taxon>
        <taxon>Streptomyces</taxon>
    </lineage>
</organism>
<name>A0A8I0P497_9ACTN</name>
<protein>
    <submittedName>
        <fullName evidence="2">Uncharacterized protein</fullName>
    </submittedName>
</protein>
<comment type="caution">
    <text evidence="2">The sequence shown here is derived from an EMBL/GenBank/DDBJ whole genome shotgun (WGS) entry which is preliminary data.</text>
</comment>
<dbReference type="AlphaFoldDB" id="A0A8I0P497"/>
<keyword evidence="3" id="KW-1185">Reference proteome</keyword>
<evidence type="ECO:0000313" key="2">
    <source>
        <dbReference type="EMBL" id="MBE1597985.1"/>
    </source>
</evidence>
<reference evidence="2 3" key="1">
    <citation type="submission" date="2020-10" db="EMBL/GenBank/DDBJ databases">
        <title>Sequencing the genomes of 1000 actinobacteria strains.</title>
        <authorList>
            <person name="Klenk H.-P."/>
        </authorList>
    </citation>
    <scope>NUCLEOTIDE SEQUENCE [LARGE SCALE GENOMIC DNA]</scope>
    <source>
        <strain evidence="2 3">DSM 41803</strain>
    </source>
</reference>
<evidence type="ECO:0000313" key="3">
    <source>
        <dbReference type="Proteomes" id="UP000629287"/>
    </source>
</evidence>
<sequence>MRQDRRSALPHRRPAGAPQRREYVVGYATTPGSRTEIWNCNGSPAQKWVSFTPPQ</sequence>
<accession>A0A8I0P497</accession>
<feature type="region of interest" description="Disordered" evidence="1">
    <location>
        <begin position="1"/>
        <end position="21"/>
    </location>
</feature>
<dbReference type="Proteomes" id="UP000629287">
    <property type="component" value="Unassembled WGS sequence"/>
</dbReference>